<accession>A0ABR8KQ92</accession>
<sequence>MPKIVFPHRRRANPITTLARRRRLRHAGVAGIGAVIAARRAAKAARTLARRMG</sequence>
<proteinExistence type="predicted"/>
<dbReference type="Proteomes" id="UP000635384">
    <property type="component" value="Unassembled WGS sequence"/>
</dbReference>
<dbReference type="RefSeq" id="WP_190788351.1">
    <property type="nucleotide sequence ID" value="NZ_JACXLC010000001.1"/>
</dbReference>
<protein>
    <submittedName>
        <fullName evidence="1">Uncharacterized protein</fullName>
    </submittedName>
</protein>
<organism evidence="1 2">
    <name type="scientific">Erythrobacter rubeus</name>
    <dbReference type="NCBI Taxonomy" id="2760803"/>
    <lineage>
        <taxon>Bacteria</taxon>
        <taxon>Pseudomonadati</taxon>
        <taxon>Pseudomonadota</taxon>
        <taxon>Alphaproteobacteria</taxon>
        <taxon>Sphingomonadales</taxon>
        <taxon>Erythrobacteraceae</taxon>
        <taxon>Erythrobacter/Porphyrobacter group</taxon>
        <taxon>Erythrobacter</taxon>
    </lineage>
</organism>
<reference evidence="1 2" key="1">
    <citation type="submission" date="2020-09" db="EMBL/GenBank/DDBJ databases">
        <authorList>
            <person name="Yoon J.-W."/>
        </authorList>
    </citation>
    <scope>NUCLEOTIDE SEQUENCE [LARGE SCALE GENOMIC DNA]</scope>
    <source>
        <strain evidence="1 2">KMU-140</strain>
    </source>
</reference>
<dbReference type="EMBL" id="JACXLC010000001">
    <property type="protein sequence ID" value="MBD2842933.1"/>
    <property type="molecule type" value="Genomic_DNA"/>
</dbReference>
<comment type="caution">
    <text evidence="1">The sequence shown here is derived from an EMBL/GenBank/DDBJ whole genome shotgun (WGS) entry which is preliminary data.</text>
</comment>
<name>A0ABR8KQ92_9SPHN</name>
<keyword evidence="2" id="KW-1185">Reference proteome</keyword>
<gene>
    <name evidence="1" type="ORF">IB285_11790</name>
</gene>
<evidence type="ECO:0000313" key="1">
    <source>
        <dbReference type="EMBL" id="MBD2842933.1"/>
    </source>
</evidence>
<evidence type="ECO:0000313" key="2">
    <source>
        <dbReference type="Proteomes" id="UP000635384"/>
    </source>
</evidence>